<feature type="region of interest" description="Disordered" evidence="1">
    <location>
        <begin position="1"/>
        <end position="23"/>
    </location>
</feature>
<accession>A0A5H2Q8R2</accession>
<keyword evidence="2" id="KW-0496">Mitochondrion</keyword>
<sequence>MIPGSSKGKAVDPAERPGHTRSFSRTLTDLGYVGLQTAFKPFSTMYTMFQPRNNLSNAELIGAQIDNYDTSKYQTGYPLYKYHHHDPILTDWSKYLTGANPRPERSWLARPCLANQVTHPR</sequence>
<name>A0A5H2Q8R2_9AGAR</name>
<geneLocation type="mitochondrion" evidence="2"/>
<evidence type="ECO:0000313" key="2">
    <source>
        <dbReference type="EMBL" id="AYD91447.1"/>
    </source>
</evidence>
<protein>
    <submittedName>
        <fullName evidence="2">Uncharacterized protein</fullName>
    </submittedName>
</protein>
<feature type="compositionally biased region" description="Basic and acidic residues" evidence="1">
    <location>
        <begin position="9"/>
        <end position="18"/>
    </location>
</feature>
<dbReference type="EMBL" id="MH647062">
    <property type="protein sequence ID" value="AYD91447.1"/>
    <property type="molecule type" value="Genomic_DNA"/>
</dbReference>
<reference evidence="2" key="1">
    <citation type="submission" date="2018-07" db="EMBL/GenBank/DDBJ databases">
        <authorList>
            <person name="Wan J."/>
            <person name="Li Y."/>
            <person name="Wang H."/>
            <person name="Tang L."/>
            <person name="Li Z."/>
            <person name="Tan Q."/>
            <person name="Bao D."/>
            <person name="Yang R."/>
        </authorList>
    </citation>
    <scope>NUCLEOTIDE SEQUENCE</scope>
    <source>
        <strain evidence="2">Tai8</strain>
    </source>
</reference>
<gene>
    <name evidence="2" type="primary">orf121</name>
</gene>
<dbReference type="AlphaFoldDB" id="A0A5H2Q8R2"/>
<evidence type="ECO:0000256" key="1">
    <source>
        <dbReference type="SAM" id="MobiDB-lite"/>
    </source>
</evidence>
<proteinExistence type="predicted"/>
<organism evidence="2">
    <name type="scientific">Volvariella volvacea</name>
    <dbReference type="NCBI Taxonomy" id="36659"/>
    <lineage>
        <taxon>Eukaryota</taxon>
        <taxon>Fungi</taxon>
        <taxon>Dikarya</taxon>
        <taxon>Basidiomycota</taxon>
        <taxon>Agaricomycotina</taxon>
        <taxon>Agaricomycetes</taxon>
        <taxon>Agaricomycetidae</taxon>
        <taxon>Agaricales</taxon>
        <taxon>Pluteineae</taxon>
        <taxon>Pluteaceae</taxon>
        <taxon>Volvariella</taxon>
    </lineage>
</organism>